<accession>A0ABQ7S9G4</accession>
<dbReference type="Pfam" id="PF17855">
    <property type="entry name" value="MCM_lid"/>
    <property type="match status" value="1"/>
</dbReference>
<comment type="subunit">
    <text evidence="11">Component of the MCM2-7 complex.</text>
</comment>
<gene>
    <name evidence="14" type="primary">MCM4</name>
    <name evidence="14" type="ORF">GZH46_01404</name>
</gene>
<dbReference type="Gene3D" id="3.40.50.300">
    <property type="entry name" value="P-loop containing nucleotide triphosphate hydrolases"/>
    <property type="match status" value="1"/>
</dbReference>
<dbReference type="SUPFAM" id="SSF52540">
    <property type="entry name" value="P-loop containing nucleoside triphosphate hydrolases"/>
    <property type="match status" value="1"/>
</dbReference>
<comment type="function">
    <text evidence="11">Acts as component of the MCM2-7 complex (MCM complex) which is the replicative helicase essential for 'once per cell cycle' DNA replication initiation and elongation in eukaryotic cells. The active ATPase sites in the MCM2-7 ring are formed through the interaction surfaces of two neighboring subunits such that a critical structure of a conserved arginine finger motif is provided in trans relative to the ATP-binding site of the Walker A box of the adjacent subunit. The six ATPase active sites, however, are likely to contribute differentially to the complex helicase activity.</text>
</comment>
<evidence type="ECO:0000256" key="1">
    <source>
        <dbReference type="ARBA" id="ARBA00004123"/>
    </source>
</evidence>
<keyword evidence="8 10" id="KW-0238">DNA-binding</keyword>
<keyword evidence="3 11" id="KW-0235">DNA replication</keyword>
<dbReference type="PANTHER" id="PTHR11630:SF66">
    <property type="entry name" value="DNA REPLICATION LICENSING FACTOR MCM4"/>
    <property type="match status" value="1"/>
</dbReference>
<proteinExistence type="inferred from homology"/>
<evidence type="ECO:0000256" key="4">
    <source>
        <dbReference type="ARBA" id="ARBA00022741"/>
    </source>
</evidence>
<keyword evidence="4 10" id="KW-0547">Nucleotide-binding</keyword>
<dbReference type="Gene3D" id="2.40.50.140">
    <property type="entry name" value="Nucleic acid-binding proteins"/>
    <property type="match status" value="1"/>
</dbReference>
<dbReference type="SMART" id="SM00350">
    <property type="entry name" value="MCM"/>
    <property type="match status" value="1"/>
</dbReference>
<dbReference type="InterPro" id="IPR031327">
    <property type="entry name" value="MCM"/>
</dbReference>
<dbReference type="EMBL" id="JAIFTH010000245">
    <property type="protein sequence ID" value="KAG9510059.1"/>
    <property type="molecule type" value="Genomic_DNA"/>
</dbReference>
<dbReference type="PRINTS" id="PR01660">
    <property type="entry name" value="MCMPROTEIN4"/>
</dbReference>
<organism evidence="14 15">
    <name type="scientific">Fragariocoptes setiger</name>
    <dbReference type="NCBI Taxonomy" id="1670756"/>
    <lineage>
        <taxon>Eukaryota</taxon>
        <taxon>Metazoa</taxon>
        <taxon>Ecdysozoa</taxon>
        <taxon>Arthropoda</taxon>
        <taxon>Chelicerata</taxon>
        <taxon>Arachnida</taxon>
        <taxon>Acari</taxon>
        <taxon>Acariformes</taxon>
        <taxon>Trombidiformes</taxon>
        <taxon>Prostigmata</taxon>
        <taxon>Eupodina</taxon>
        <taxon>Eriophyoidea</taxon>
        <taxon>Phytoptidae</taxon>
        <taxon>Fragariocoptes</taxon>
    </lineage>
</organism>
<keyword evidence="15" id="KW-1185">Reference proteome</keyword>
<dbReference type="Gene3D" id="2.20.28.10">
    <property type="match status" value="1"/>
</dbReference>
<evidence type="ECO:0000256" key="10">
    <source>
        <dbReference type="RuleBase" id="RU004070"/>
    </source>
</evidence>
<evidence type="ECO:0000313" key="14">
    <source>
        <dbReference type="EMBL" id="KAG9510059.1"/>
    </source>
</evidence>
<evidence type="ECO:0000256" key="5">
    <source>
        <dbReference type="ARBA" id="ARBA00022801"/>
    </source>
</evidence>
<dbReference type="Gene3D" id="3.30.1640.10">
    <property type="entry name" value="mini-chromosome maintenance (MCM) complex, chain A, domain 1"/>
    <property type="match status" value="1"/>
</dbReference>
<comment type="caution">
    <text evidence="14">The sequence shown here is derived from an EMBL/GenBank/DDBJ whole genome shotgun (WGS) entry which is preliminary data.</text>
</comment>
<evidence type="ECO:0000256" key="9">
    <source>
        <dbReference type="ARBA" id="ARBA00023242"/>
    </source>
</evidence>
<dbReference type="InterPro" id="IPR018525">
    <property type="entry name" value="MCM_CS"/>
</dbReference>
<evidence type="ECO:0000256" key="6">
    <source>
        <dbReference type="ARBA" id="ARBA00022806"/>
    </source>
</evidence>
<keyword evidence="5 11" id="KW-0378">Hydrolase</keyword>
<dbReference type="PROSITE" id="PS50051">
    <property type="entry name" value="MCM_2"/>
    <property type="match status" value="1"/>
</dbReference>
<dbReference type="InterPro" id="IPR003593">
    <property type="entry name" value="AAA+_ATPase"/>
</dbReference>
<dbReference type="SUPFAM" id="SSF50249">
    <property type="entry name" value="Nucleic acid-binding proteins"/>
    <property type="match status" value="1"/>
</dbReference>
<dbReference type="SMART" id="SM00382">
    <property type="entry name" value="AAA"/>
    <property type="match status" value="1"/>
</dbReference>
<keyword evidence="6 11" id="KW-0347">Helicase</keyword>
<comment type="similarity">
    <text evidence="2 10">Belongs to the MCM family.</text>
</comment>
<dbReference type="InterPro" id="IPR041562">
    <property type="entry name" value="MCM_lid"/>
</dbReference>
<keyword evidence="9 11" id="KW-0539">Nucleus</keyword>
<comment type="catalytic activity">
    <reaction evidence="11">
        <text>ATP + H2O = ADP + phosphate + H(+)</text>
        <dbReference type="Rhea" id="RHEA:13065"/>
        <dbReference type="ChEBI" id="CHEBI:15377"/>
        <dbReference type="ChEBI" id="CHEBI:15378"/>
        <dbReference type="ChEBI" id="CHEBI:30616"/>
        <dbReference type="ChEBI" id="CHEBI:43474"/>
        <dbReference type="ChEBI" id="CHEBI:456216"/>
        <dbReference type="EC" id="3.6.4.12"/>
    </reaction>
</comment>
<evidence type="ECO:0000259" key="13">
    <source>
        <dbReference type="PROSITE" id="PS50051"/>
    </source>
</evidence>
<dbReference type="InterPro" id="IPR027417">
    <property type="entry name" value="P-loop_NTPase"/>
</dbReference>
<dbReference type="InterPro" id="IPR033762">
    <property type="entry name" value="MCM_OB"/>
</dbReference>
<dbReference type="PRINTS" id="PR01657">
    <property type="entry name" value="MCMFAMILY"/>
</dbReference>
<evidence type="ECO:0000256" key="2">
    <source>
        <dbReference type="ARBA" id="ARBA00008010"/>
    </source>
</evidence>
<dbReference type="PANTHER" id="PTHR11630">
    <property type="entry name" value="DNA REPLICATION LICENSING FACTOR MCM FAMILY MEMBER"/>
    <property type="match status" value="1"/>
</dbReference>
<dbReference type="InterPro" id="IPR008047">
    <property type="entry name" value="MCM_4"/>
</dbReference>
<evidence type="ECO:0000256" key="7">
    <source>
        <dbReference type="ARBA" id="ARBA00022840"/>
    </source>
</evidence>
<dbReference type="PROSITE" id="PS00847">
    <property type="entry name" value="MCM_1"/>
    <property type="match status" value="1"/>
</dbReference>
<feature type="region of interest" description="Disordered" evidence="12">
    <location>
        <begin position="34"/>
        <end position="53"/>
    </location>
</feature>
<evidence type="ECO:0000313" key="15">
    <source>
        <dbReference type="Proteomes" id="UP000825002"/>
    </source>
</evidence>
<feature type="non-terminal residue" evidence="14">
    <location>
        <position position="1"/>
    </location>
</feature>
<evidence type="ECO:0000256" key="12">
    <source>
        <dbReference type="SAM" id="MobiDB-lite"/>
    </source>
</evidence>
<evidence type="ECO:0000256" key="11">
    <source>
        <dbReference type="RuleBase" id="RU368062"/>
    </source>
</evidence>
<evidence type="ECO:0000256" key="8">
    <source>
        <dbReference type="ARBA" id="ARBA00023125"/>
    </source>
</evidence>
<dbReference type="Pfam" id="PF00493">
    <property type="entry name" value="MCM"/>
    <property type="match status" value="1"/>
</dbReference>
<protein>
    <recommendedName>
        <fullName evidence="11">DNA replication licensing factor MCM4</fullName>
        <ecNumber evidence="11">3.6.4.12</ecNumber>
    </recommendedName>
</protein>
<evidence type="ECO:0000256" key="3">
    <source>
        <dbReference type="ARBA" id="ARBA00022705"/>
    </source>
</evidence>
<dbReference type="Proteomes" id="UP000825002">
    <property type="component" value="Unassembled WGS sequence"/>
</dbReference>
<dbReference type="Pfam" id="PF14551">
    <property type="entry name" value="MCM_N"/>
    <property type="match status" value="1"/>
</dbReference>
<comment type="subcellular location">
    <subcellularLocation>
        <location evidence="1">Nucleus</location>
    </subcellularLocation>
</comment>
<dbReference type="Pfam" id="PF17207">
    <property type="entry name" value="MCM_OB"/>
    <property type="match status" value="1"/>
</dbReference>
<reference evidence="14 15" key="1">
    <citation type="submission" date="2020-10" db="EMBL/GenBank/DDBJ databases">
        <authorList>
            <person name="Klimov P.B."/>
            <person name="Dyachkov S.M."/>
            <person name="Chetverikov P.E."/>
        </authorList>
    </citation>
    <scope>NUCLEOTIDE SEQUENCE [LARGE SCALE GENOMIC DNA]</scope>
    <source>
        <strain evidence="14">BMOC 18-1129-001#AD2665</strain>
        <tissue evidence="14">Entire mites</tissue>
    </source>
</reference>
<feature type="domain" description="MCM C-terminal AAA(+) ATPase" evidence="13">
    <location>
        <begin position="373"/>
        <end position="585"/>
    </location>
</feature>
<dbReference type="InterPro" id="IPR012340">
    <property type="entry name" value="NA-bd_OB-fold"/>
</dbReference>
<dbReference type="InterPro" id="IPR001208">
    <property type="entry name" value="MCM_dom"/>
</dbReference>
<dbReference type="InterPro" id="IPR027925">
    <property type="entry name" value="MCM_N"/>
</dbReference>
<name>A0ABQ7S9G4_9ACAR</name>
<dbReference type="EC" id="3.6.4.12" evidence="11"/>
<keyword evidence="7 10" id="KW-0067">ATP-binding</keyword>
<sequence>MSSTGFSMRSSASSRSRANSFMFQSSSSRIFPSQQQISLSDPGNPNADPTQPNLVIWGTDVSVERCKQQFIEFLQSDKFNLEQADIDEVQGDTSLLAGDQTPRSQAGSALYLTKLEEILTVNEPFLTVNCAHLKGFDPNLYRQLVNYPQEVIPIFDLAANELFAEKYPDHELEHPINVRPFNIDQTSTIRNLNPQDVGRLITINGMVTRSSTLIPEMVSAFFRCTVCLFSREIAVEAGRITEPHVCTSCNSKFCFDLVHNRSKYIDRQLVKLQESPDDMPAGQTPSTVSLVACADLVDKVSPGDRVYVTGVFRACPVRTMPRQRKLKTSYRTTIDVIHYRKLSSKRLYDEATDLHFAPARIDRIKALAKDEDIYTKLGNSLAPSIFGHGDVKKGVLLQLFGGTRKETPGRASDPKLRHFRAEVNILLCGDPGTSKSQILQYVYQLVPRGQYTSGKGSSAVGLTAYITKDADTKQMVLQTGALVLCDGGICCIDEFDKMSDSTRSVLHEVMEQQTLSIAKAGIVCQLNARTSVLAAANPVASEWNKHSTVMDNIRLPETLLSRFDLIFLLLDPDDRAYDEQLATHLISLYYSKKDEEQDEFVPMDVLKDYIAYARTHVHPKLTEETSRILIESYIELRRDSGTTAGKVTAYPRNLESLIRLSEAHAKMRLSPVVEIEDVDEALRLTKEALKLSSTDPSTGKITE</sequence>
<dbReference type="CDD" id="cd17755">
    <property type="entry name" value="MCM4"/>
    <property type="match status" value="1"/>
</dbReference>